<accession>A0ABY9PAL2</accession>
<sequence length="246" mass="27389">MSLRSPRAATLAAMLQREDIENAVELQTRSYALLRWLAQAVQRGVIGFDAAHAYARDPAAAEAWTQRHRSELPPDALPPQHDTAGFFRLFVGYLDDGHRLVREPGQRLYSPGAHCFCEMCSWFINGPSLRSRPLTAGDQRRADRQMRTSLDELALDCGRLLDEDQVGALMRQPELREAAALYAYAETLLRRLRGGGCETGVPTALWRRFAWTAQGAPKRKFRLHAGAVMAAQALLVERLDALPAPG</sequence>
<keyword evidence="2" id="KW-1185">Reference proteome</keyword>
<dbReference type="RefSeq" id="WP_139381983.1">
    <property type="nucleotide sequence ID" value="NZ_CP133568.1"/>
</dbReference>
<name>A0ABY9PAL2_9GAMM</name>
<gene>
    <name evidence="1" type="ORF">RDV84_00845</name>
</gene>
<evidence type="ECO:0000313" key="2">
    <source>
        <dbReference type="Proteomes" id="UP001229313"/>
    </source>
</evidence>
<proteinExistence type="predicted"/>
<protein>
    <submittedName>
        <fullName evidence="1">Uncharacterized protein</fullName>
    </submittedName>
</protein>
<dbReference type="EMBL" id="CP133568">
    <property type="protein sequence ID" value="WMT03433.1"/>
    <property type="molecule type" value="Genomic_DNA"/>
</dbReference>
<reference evidence="1 2" key="1">
    <citation type="submission" date="2023-08" db="EMBL/GenBank/DDBJ databases">
        <title>The whole genome sequence of Lysobacter yananisis.</title>
        <authorList>
            <person name="Sun H."/>
        </authorList>
    </citation>
    <scope>NUCLEOTIDE SEQUENCE [LARGE SCALE GENOMIC DNA]</scope>
    <source>
        <strain evidence="1 2">SNNU513</strain>
    </source>
</reference>
<organism evidence="1 2">
    <name type="scientific">Lysobacter yananisis</name>
    <dbReference type="NCBI Taxonomy" id="1003114"/>
    <lineage>
        <taxon>Bacteria</taxon>
        <taxon>Pseudomonadati</taxon>
        <taxon>Pseudomonadota</taxon>
        <taxon>Gammaproteobacteria</taxon>
        <taxon>Lysobacterales</taxon>
        <taxon>Lysobacteraceae</taxon>
        <taxon>Lysobacter</taxon>
    </lineage>
</organism>
<evidence type="ECO:0000313" key="1">
    <source>
        <dbReference type="EMBL" id="WMT03433.1"/>
    </source>
</evidence>
<dbReference type="Proteomes" id="UP001229313">
    <property type="component" value="Chromosome"/>
</dbReference>